<dbReference type="PROSITE" id="PS00676">
    <property type="entry name" value="SIGMA54_INTERACT_2"/>
    <property type="match status" value="1"/>
</dbReference>
<feature type="domain" description="VWFA" evidence="3">
    <location>
        <begin position="476"/>
        <end position="663"/>
    </location>
</feature>
<dbReference type="SMART" id="SM00327">
    <property type="entry name" value="VWA"/>
    <property type="match status" value="1"/>
</dbReference>
<feature type="region of interest" description="Disordered" evidence="2">
    <location>
        <begin position="394"/>
        <end position="418"/>
    </location>
</feature>
<feature type="compositionally biased region" description="Basic and acidic residues" evidence="2">
    <location>
        <begin position="401"/>
        <end position="412"/>
    </location>
</feature>
<dbReference type="Pfam" id="PF07728">
    <property type="entry name" value="AAA_5"/>
    <property type="match status" value="1"/>
</dbReference>
<evidence type="ECO:0000256" key="2">
    <source>
        <dbReference type="SAM" id="MobiDB-lite"/>
    </source>
</evidence>
<dbReference type="Pfam" id="PF17863">
    <property type="entry name" value="AAA_lid_2"/>
    <property type="match status" value="1"/>
</dbReference>
<dbReference type="Proteomes" id="UP000028504">
    <property type="component" value="Chromosome"/>
</dbReference>
<dbReference type="SUPFAM" id="SSF53300">
    <property type="entry name" value="vWA-like"/>
    <property type="match status" value="1"/>
</dbReference>
<dbReference type="CDD" id="cd01451">
    <property type="entry name" value="vWA_Magnesium_chelatase"/>
    <property type="match status" value="1"/>
</dbReference>
<dbReference type="Gene3D" id="3.40.50.300">
    <property type="entry name" value="P-loop containing nucleotide triphosphate hydrolases"/>
    <property type="match status" value="1"/>
</dbReference>
<dbReference type="Gene3D" id="1.10.8.80">
    <property type="entry name" value="Magnesium chelatase subunit I, C-Terminal domain"/>
    <property type="match status" value="1"/>
</dbReference>
<dbReference type="InterPro" id="IPR036465">
    <property type="entry name" value="vWFA_dom_sf"/>
</dbReference>
<feature type="compositionally biased region" description="Low complexity" evidence="2">
    <location>
        <begin position="312"/>
        <end position="329"/>
    </location>
</feature>
<dbReference type="RefSeq" id="WP_038604077.1">
    <property type="nucleotide sequence ID" value="NZ_CP008944.1"/>
</dbReference>
<evidence type="ECO:0000313" key="4">
    <source>
        <dbReference type="EMBL" id="AIG63455.1"/>
    </source>
</evidence>
<organism evidence="4 5">
    <name type="scientific">Corynebacterium atypicum</name>
    <dbReference type="NCBI Taxonomy" id="191610"/>
    <lineage>
        <taxon>Bacteria</taxon>
        <taxon>Bacillati</taxon>
        <taxon>Actinomycetota</taxon>
        <taxon>Actinomycetes</taxon>
        <taxon>Mycobacteriales</taxon>
        <taxon>Corynebacteriaceae</taxon>
        <taxon>Corynebacterium</taxon>
    </lineage>
</organism>
<reference evidence="4 5" key="1">
    <citation type="submission" date="2014-07" db="EMBL/GenBank/DDBJ databases">
        <title>Complete genome sequence of Corynebacterium atypicum DSM 44849: identifiction of the mycolic acid biosynthesis genes.</title>
        <authorList>
            <person name="Tippelt A."/>
            <person name="Mollmann S."/>
            <person name="Albersmeier A."/>
            <person name="Jaenicke S."/>
            <person name="Ruckert C."/>
            <person name="Tauch A."/>
        </authorList>
    </citation>
    <scope>NUCLEOTIDE SEQUENCE [LARGE SCALE GENOMIC DNA]</scope>
    <source>
        <strain evidence="4 5">R2070</strain>
    </source>
</reference>
<gene>
    <name evidence="4" type="ORF">CATYP_00710</name>
</gene>
<feature type="region of interest" description="Disordered" evidence="2">
    <location>
        <begin position="281"/>
        <end position="377"/>
    </location>
</feature>
<dbReference type="PANTHER" id="PTHR35023">
    <property type="entry name" value="CHELATASE-RELATED"/>
    <property type="match status" value="1"/>
</dbReference>
<comment type="similarity">
    <text evidence="1">Belongs to the Mg-chelatase subunits D/I family.</text>
</comment>
<dbReference type="SMART" id="SM00382">
    <property type="entry name" value="AAA"/>
    <property type="match status" value="1"/>
</dbReference>
<dbReference type="InterPro" id="IPR025943">
    <property type="entry name" value="Sigma_54_int_dom_ATP-bd_2"/>
</dbReference>
<evidence type="ECO:0000259" key="3">
    <source>
        <dbReference type="PROSITE" id="PS50234"/>
    </source>
</evidence>
<proteinExistence type="inferred from homology"/>
<dbReference type="Gene3D" id="3.40.50.410">
    <property type="entry name" value="von Willebrand factor, type A domain"/>
    <property type="match status" value="1"/>
</dbReference>
<dbReference type="InterPro" id="IPR003593">
    <property type="entry name" value="AAA+_ATPase"/>
</dbReference>
<dbReference type="PANTHER" id="PTHR35023:SF1">
    <property type="entry name" value="MG-PROTOPORPHYRIN IX CHELATASE"/>
    <property type="match status" value="1"/>
</dbReference>
<evidence type="ECO:0000313" key="5">
    <source>
        <dbReference type="Proteomes" id="UP000028504"/>
    </source>
</evidence>
<name>A0ABN4DB91_9CORY</name>
<dbReference type="SUPFAM" id="SSF52540">
    <property type="entry name" value="P-loop containing nucleoside triphosphate hydrolases"/>
    <property type="match status" value="1"/>
</dbReference>
<feature type="compositionally biased region" description="Basic and acidic residues" evidence="2">
    <location>
        <begin position="281"/>
        <end position="290"/>
    </location>
</feature>
<dbReference type="InterPro" id="IPR052989">
    <property type="entry name" value="Mg-chelatase_DI-like"/>
</dbReference>
<dbReference type="PROSITE" id="PS50234">
    <property type="entry name" value="VWFA"/>
    <property type="match status" value="1"/>
</dbReference>
<protein>
    <recommendedName>
        <fullName evidence="3">VWFA domain-containing protein</fullName>
    </recommendedName>
</protein>
<dbReference type="InterPro" id="IPR041702">
    <property type="entry name" value="BchD/ChlD_VWA"/>
</dbReference>
<dbReference type="Pfam" id="PF13519">
    <property type="entry name" value="VWA_2"/>
    <property type="match status" value="1"/>
</dbReference>
<dbReference type="InterPro" id="IPR041628">
    <property type="entry name" value="ChlI/MoxR_AAA_lid"/>
</dbReference>
<keyword evidence="5" id="KW-1185">Reference proteome</keyword>
<sequence length="663" mass="69744">MSATSLFPFSAIVGQDDMRLALVLAAVDPSIGGVLIRGEKGTAKSTVARALARHLPQGRMLTLPLGVTEDRVVGGLDLERTLKQGAPVFTPGLLAAADGGILYVDEVNLLDEHIADLTLDAAASGRVLVEREGFSAAMDARFCLVGTMNPEEGALRPQLIDRFGLCVDVSGETDLQRRALIVRRRLDFERDPRAFIEHFRAAEERLGADIRRARSAHVQLSAGTYELIAQVAQVSGAAGHRAELTLAKAACALAALRGNAEAGRAEVTAVTDLVLAHRARAGAEPEDRAHYSGHPPDRNASTSENDRREQPARTAQQPPAQQASEPGAALQAETRPAHDAGEPASETGKPHAAEPGRGQGGAGKHAAEASAEPRVSGVGESYAVRNLEAAASAQTRARAGKRQEVASDDGRGRYVSSRPTDQAFDLAFDATLRAAAPYQRARRARLDAGDPRAGMAVLIHRADWRRKVRTRKAGSLVLICVDASGSMGAKGRMLASKGAVLSLLLDAYVKRDQVGLVAFGGNGARVLVPPTSSIELAQSRLEGLATGGRTPLAAGLAVSAQLAEKERNRHPGLSPLIVLVTDGRANVTLSGEVSRSAGAEARELARAVGQRGGASWVVVDTERPAASRGDARSLAAALHARYLPIAHLRADDLLGVVHTFQGE</sequence>
<evidence type="ECO:0000256" key="1">
    <source>
        <dbReference type="ARBA" id="ARBA00005799"/>
    </source>
</evidence>
<dbReference type="InterPro" id="IPR027417">
    <property type="entry name" value="P-loop_NTPase"/>
</dbReference>
<dbReference type="CDD" id="cd00009">
    <property type="entry name" value="AAA"/>
    <property type="match status" value="1"/>
</dbReference>
<dbReference type="InterPro" id="IPR011704">
    <property type="entry name" value="ATPase_dyneun-rel_AAA"/>
</dbReference>
<dbReference type="EMBL" id="CP008944">
    <property type="protein sequence ID" value="AIG63455.1"/>
    <property type="molecule type" value="Genomic_DNA"/>
</dbReference>
<dbReference type="InterPro" id="IPR002035">
    <property type="entry name" value="VWF_A"/>
</dbReference>
<accession>A0ABN4DB91</accession>